<dbReference type="RefSeq" id="WP_306745680.1">
    <property type="nucleotide sequence ID" value="NZ_NSDM01000004.1"/>
</dbReference>
<reference evidence="2 3" key="1">
    <citation type="submission" date="2017-06" db="EMBL/GenBank/DDBJ databases">
        <title>Cultured bacterium strain Saccharothrix yanglingensis Hhs.015.</title>
        <authorList>
            <person name="Xia Y."/>
        </authorList>
    </citation>
    <scope>NUCLEOTIDE SEQUENCE [LARGE SCALE GENOMIC DNA]</scope>
    <source>
        <strain evidence="2 3">Hhs.015</strain>
    </source>
</reference>
<name>A0ABU0WYS8_9PSEU</name>
<feature type="signal peptide" evidence="1">
    <location>
        <begin position="1"/>
        <end position="27"/>
    </location>
</feature>
<accession>A0ABU0WYS8</accession>
<evidence type="ECO:0000256" key="1">
    <source>
        <dbReference type="SAM" id="SignalP"/>
    </source>
</evidence>
<comment type="caution">
    <text evidence="2">The sequence shown here is derived from an EMBL/GenBank/DDBJ whole genome shotgun (WGS) entry which is preliminary data.</text>
</comment>
<keyword evidence="3" id="KW-1185">Reference proteome</keyword>
<evidence type="ECO:0000313" key="2">
    <source>
        <dbReference type="EMBL" id="MDQ2584537.1"/>
    </source>
</evidence>
<evidence type="ECO:0000313" key="3">
    <source>
        <dbReference type="Proteomes" id="UP001225605"/>
    </source>
</evidence>
<feature type="chain" id="PRO_5047139492" description="Secreted protein" evidence="1">
    <location>
        <begin position="28"/>
        <end position="125"/>
    </location>
</feature>
<sequence length="125" mass="12611">MRSVIRFIAAGAVSLPLLIGAAGIASADSGTHAEHENYTVAASSEGALVHEVQAGAHEYGVAYFHESFVGAGSEGAGYYEVSAVSYPGGAHYEDEYAFAGPHGAVVGGAESSADSGDGDDEGWDD</sequence>
<dbReference type="Proteomes" id="UP001225605">
    <property type="component" value="Unassembled WGS sequence"/>
</dbReference>
<organism evidence="2 3">
    <name type="scientific">Saccharothrix yanglingensis</name>
    <dbReference type="NCBI Taxonomy" id="659496"/>
    <lineage>
        <taxon>Bacteria</taxon>
        <taxon>Bacillati</taxon>
        <taxon>Actinomycetota</taxon>
        <taxon>Actinomycetes</taxon>
        <taxon>Pseudonocardiales</taxon>
        <taxon>Pseudonocardiaceae</taxon>
        <taxon>Saccharothrix</taxon>
    </lineage>
</organism>
<protein>
    <recommendedName>
        <fullName evidence="4">Secreted protein</fullName>
    </recommendedName>
</protein>
<dbReference type="EMBL" id="NSDM01000004">
    <property type="protein sequence ID" value="MDQ2584537.1"/>
    <property type="molecule type" value="Genomic_DNA"/>
</dbReference>
<gene>
    <name evidence="2" type="ORF">CKY47_11190</name>
</gene>
<keyword evidence="1" id="KW-0732">Signal</keyword>
<proteinExistence type="predicted"/>
<evidence type="ECO:0008006" key="4">
    <source>
        <dbReference type="Google" id="ProtNLM"/>
    </source>
</evidence>